<name>A0ABN3KB43_9ACTN</name>
<comment type="caution">
    <text evidence="2">The sequence shown here is derived from an EMBL/GenBank/DDBJ whole genome shotgun (WGS) entry which is preliminary data.</text>
</comment>
<feature type="region of interest" description="Disordered" evidence="1">
    <location>
        <begin position="1"/>
        <end position="39"/>
    </location>
</feature>
<evidence type="ECO:0000256" key="1">
    <source>
        <dbReference type="SAM" id="MobiDB-lite"/>
    </source>
</evidence>
<keyword evidence="3" id="KW-1185">Reference proteome</keyword>
<organism evidence="2 3">
    <name type="scientific">Streptomyces glaucus</name>
    <dbReference type="NCBI Taxonomy" id="284029"/>
    <lineage>
        <taxon>Bacteria</taxon>
        <taxon>Bacillati</taxon>
        <taxon>Actinomycetota</taxon>
        <taxon>Actinomycetes</taxon>
        <taxon>Kitasatosporales</taxon>
        <taxon>Streptomycetaceae</taxon>
        <taxon>Streptomyces</taxon>
    </lineage>
</organism>
<sequence length="155" mass="16960">MADSPPPSRGGDGRTGVRRKETGSVRDPATFEEDTMQQPAPMTAMSQEMQDCVEACMACHTMCEETMSSCLQMGGQAQMQIMRALMDCSETTRMCADMMMRRSPLAADMCALCAKACDMCAEACMSLPDDPQMMRCAEACRRCAELCRTMAGARM</sequence>
<evidence type="ECO:0000313" key="2">
    <source>
        <dbReference type="EMBL" id="GAA2451791.1"/>
    </source>
</evidence>
<reference evidence="2 3" key="1">
    <citation type="journal article" date="2019" name="Int. J. Syst. Evol. Microbiol.">
        <title>The Global Catalogue of Microorganisms (GCM) 10K type strain sequencing project: providing services to taxonomists for standard genome sequencing and annotation.</title>
        <authorList>
            <consortium name="The Broad Institute Genomics Platform"/>
            <consortium name="The Broad Institute Genome Sequencing Center for Infectious Disease"/>
            <person name="Wu L."/>
            <person name="Ma J."/>
        </authorList>
    </citation>
    <scope>NUCLEOTIDE SEQUENCE [LARGE SCALE GENOMIC DNA]</scope>
    <source>
        <strain evidence="2 3">JCM 6922</strain>
    </source>
</reference>
<dbReference type="InterPro" id="IPR044543">
    <property type="entry name" value="YHJQ-like"/>
</dbReference>
<proteinExistence type="predicted"/>
<dbReference type="Pfam" id="PF03860">
    <property type="entry name" value="Csp"/>
    <property type="match status" value="1"/>
</dbReference>
<evidence type="ECO:0008006" key="4">
    <source>
        <dbReference type="Google" id="ProtNLM"/>
    </source>
</evidence>
<dbReference type="PANTHER" id="PTHR37310">
    <property type="entry name" value="CYTOPLASMIC PROTEIN-RELATED"/>
    <property type="match status" value="1"/>
</dbReference>
<dbReference type="Gene3D" id="1.20.1270.360">
    <property type="match status" value="1"/>
</dbReference>
<accession>A0ABN3KB43</accession>
<dbReference type="InterPro" id="IPR005560">
    <property type="entry name" value="Csp_YhjQ"/>
</dbReference>
<dbReference type="CDD" id="cd08026">
    <property type="entry name" value="DUF326"/>
    <property type="match status" value="1"/>
</dbReference>
<evidence type="ECO:0000313" key="3">
    <source>
        <dbReference type="Proteomes" id="UP001500460"/>
    </source>
</evidence>
<dbReference type="EMBL" id="BAAATK010000041">
    <property type="protein sequence ID" value="GAA2451791.1"/>
    <property type="molecule type" value="Genomic_DNA"/>
</dbReference>
<dbReference type="Proteomes" id="UP001500460">
    <property type="component" value="Unassembled WGS sequence"/>
</dbReference>
<gene>
    <name evidence="2" type="ORF">GCM10010421_50570</name>
</gene>
<protein>
    <recommendedName>
        <fullName evidence="4">Ferredoxin</fullName>
    </recommendedName>
</protein>
<dbReference type="PANTHER" id="PTHR37310:SF1">
    <property type="entry name" value="CYTOPLASMIC PROTEIN"/>
    <property type="match status" value="1"/>
</dbReference>